<evidence type="ECO:0000313" key="2">
    <source>
        <dbReference type="EMBL" id="NVN52756.1"/>
    </source>
</evidence>
<proteinExistence type="predicted"/>
<name>A0A850PZ33_9MYCO</name>
<gene>
    <name evidence="2" type="ORF">HLY00_4465</name>
</gene>
<feature type="transmembrane region" description="Helical" evidence="1">
    <location>
        <begin position="234"/>
        <end position="255"/>
    </location>
</feature>
<sequence>MERIANPGWSAAELSANAPKVPASAIATMSSLESRLVATKLLIGAVIGVIAGALVGALAFAALGADTTATAFLRLKAPADLTAIAGGASQITPDNQDNTATFVAGEIAYLTGDGFAEAVTRKMAEDQSVALNVAQASESSVITISYSARSDDDAVRTVQAAIDLYRQQLEQRADAQLRTILPALEGWRQADGADPVRMQELQRVRESVELQAAVAATLDVVQPPTPNAVSTQQWVIGALLGGLAGGGCAVALLLARRRRSGRGSVVKTLTEGVDGVLLPAVDLGIPARDAWTDDQLRLARTLYAQCPSPGPSRVILVVGASSSSGSAVVASLLETAAAESQPAALSSGLHSSPGSTESATTQVIAGGAVGDPAVTPEVIGAATDIVLVARIEEDTVAQTLALRSVRASSSAPVVAVFTNGRGAK</sequence>
<evidence type="ECO:0000313" key="3">
    <source>
        <dbReference type="Proteomes" id="UP000570517"/>
    </source>
</evidence>
<keyword evidence="1" id="KW-1133">Transmembrane helix</keyword>
<dbReference type="AlphaFoldDB" id="A0A850PZ33"/>
<reference evidence="2 3" key="1">
    <citation type="submission" date="2020-05" db="EMBL/GenBank/DDBJ databases">
        <title>Draft genome sequence of Mycobacterium hippocampi DL, isolated from European seabass, Dicentrarchus labrax, reared in fish farms.</title>
        <authorList>
            <person name="Stathopoulou P."/>
            <person name="Asimakis E."/>
            <person name="Tzokas K."/>
            <person name="Batargias C."/>
            <person name="Tsiamis G."/>
        </authorList>
    </citation>
    <scope>NUCLEOTIDE SEQUENCE [LARGE SCALE GENOMIC DNA]</scope>
    <source>
        <strain evidence="2 3">DL</strain>
    </source>
</reference>
<keyword evidence="1" id="KW-0472">Membrane</keyword>
<dbReference type="EMBL" id="JABFYL010000045">
    <property type="protein sequence ID" value="NVN52756.1"/>
    <property type="molecule type" value="Genomic_DNA"/>
</dbReference>
<dbReference type="Proteomes" id="UP000570517">
    <property type="component" value="Unassembled WGS sequence"/>
</dbReference>
<comment type="caution">
    <text evidence="2">The sequence shown here is derived from an EMBL/GenBank/DDBJ whole genome shotgun (WGS) entry which is preliminary data.</text>
</comment>
<protein>
    <submittedName>
        <fullName evidence="2">Uncharacterized protein</fullName>
    </submittedName>
</protein>
<feature type="transmembrane region" description="Helical" evidence="1">
    <location>
        <begin position="41"/>
        <end position="65"/>
    </location>
</feature>
<organism evidence="2 3">
    <name type="scientific">Mycolicibacterium hippocampi</name>
    <dbReference type="NCBI Taxonomy" id="659824"/>
    <lineage>
        <taxon>Bacteria</taxon>
        <taxon>Bacillati</taxon>
        <taxon>Actinomycetota</taxon>
        <taxon>Actinomycetes</taxon>
        <taxon>Mycobacteriales</taxon>
        <taxon>Mycobacteriaceae</taxon>
        <taxon>Mycolicibacterium</taxon>
    </lineage>
</organism>
<keyword evidence="1" id="KW-0812">Transmembrane</keyword>
<accession>A0A850PZ33</accession>
<keyword evidence="3" id="KW-1185">Reference proteome</keyword>
<evidence type="ECO:0000256" key="1">
    <source>
        <dbReference type="SAM" id="Phobius"/>
    </source>
</evidence>